<sequence>MEELKNVRDEVKAKAASAQAQSMACRPVVQGWLQRDIKRGIRKLLQKGSKLTEEGCMKGFCCSKNCWANHKLAKKTAKRLNNINDLKSKACEFDEVGDRHNVISVQAMPDSPELLNLGANHEVVVIMVVVSTKNLSTIQQEIGERLGWKSQTQDQRDDGVAAQHL</sequence>
<proteinExistence type="predicted"/>
<reference evidence="1 2" key="1">
    <citation type="submission" date="2024-01" db="EMBL/GenBank/DDBJ databases">
        <title>Genome assemblies of Stephania.</title>
        <authorList>
            <person name="Yang L."/>
        </authorList>
    </citation>
    <scope>NUCLEOTIDE SEQUENCE [LARGE SCALE GENOMIC DNA]</scope>
    <source>
        <strain evidence="1">QJT</strain>
        <tissue evidence="1">Leaf</tissue>
    </source>
</reference>
<evidence type="ECO:0000313" key="2">
    <source>
        <dbReference type="Proteomes" id="UP001417504"/>
    </source>
</evidence>
<protein>
    <submittedName>
        <fullName evidence="1">Uncharacterized protein</fullName>
    </submittedName>
</protein>
<dbReference type="AlphaFoldDB" id="A0AAP0KLD4"/>
<dbReference type="Proteomes" id="UP001417504">
    <property type="component" value="Unassembled WGS sequence"/>
</dbReference>
<gene>
    <name evidence="1" type="ORF">Sjap_001264</name>
</gene>
<comment type="caution">
    <text evidence="1">The sequence shown here is derived from an EMBL/GenBank/DDBJ whole genome shotgun (WGS) entry which is preliminary data.</text>
</comment>
<organism evidence="1 2">
    <name type="scientific">Stephania japonica</name>
    <dbReference type="NCBI Taxonomy" id="461633"/>
    <lineage>
        <taxon>Eukaryota</taxon>
        <taxon>Viridiplantae</taxon>
        <taxon>Streptophyta</taxon>
        <taxon>Embryophyta</taxon>
        <taxon>Tracheophyta</taxon>
        <taxon>Spermatophyta</taxon>
        <taxon>Magnoliopsida</taxon>
        <taxon>Ranunculales</taxon>
        <taxon>Menispermaceae</taxon>
        <taxon>Menispermoideae</taxon>
        <taxon>Cissampelideae</taxon>
        <taxon>Stephania</taxon>
    </lineage>
</organism>
<keyword evidence="2" id="KW-1185">Reference proteome</keyword>
<dbReference type="EMBL" id="JBBNAE010000001">
    <property type="protein sequence ID" value="KAK9153784.1"/>
    <property type="molecule type" value="Genomic_DNA"/>
</dbReference>
<name>A0AAP0KLD4_9MAGN</name>
<accession>A0AAP0KLD4</accession>
<evidence type="ECO:0000313" key="1">
    <source>
        <dbReference type="EMBL" id="KAK9153784.1"/>
    </source>
</evidence>